<dbReference type="STRING" id="1297569.MESS2_1650027"/>
<dbReference type="Proteomes" id="UP000012062">
    <property type="component" value="Unassembled WGS sequence"/>
</dbReference>
<dbReference type="eggNOG" id="COG0789">
    <property type="taxonomic scope" value="Bacteria"/>
</dbReference>
<accession>M5ELX6</accession>
<evidence type="ECO:0000259" key="1">
    <source>
        <dbReference type="Pfam" id="PF09278"/>
    </source>
</evidence>
<proteinExistence type="predicted"/>
<organism evidence="2 3">
    <name type="scientific">Mesorhizobium metallidurans STM 2683</name>
    <dbReference type="NCBI Taxonomy" id="1297569"/>
    <lineage>
        <taxon>Bacteria</taxon>
        <taxon>Pseudomonadati</taxon>
        <taxon>Pseudomonadota</taxon>
        <taxon>Alphaproteobacteria</taxon>
        <taxon>Hyphomicrobiales</taxon>
        <taxon>Phyllobacteriaceae</taxon>
        <taxon>Mesorhizobium</taxon>
    </lineage>
</organism>
<evidence type="ECO:0000313" key="3">
    <source>
        <dbReference type="Proteomes" id="UP000012062"/>
    </source>
</evidence>
<feature type="domain" description="Transcription regulator MerR DNA binding" evidence="1">
    <location>
        <begin position="1"/>
        <end position="42"/>
    </location>
</feature>
<dbReference type="SUPFAM" id="SSF46955">
    <property type="entry name" value="Putative DNA-binding domain"/>
    <property type="match status" value="1"/>
</dbReference>
<dbReference type="InterPro" id="IPR015358">
    <property type="entry name" value="Tscrpt_reg_MerR_DNA-bd"/>
</dbReference>
<name>M5ELX6_9HYPH</name>
<evidence type="ECO:0000313" key="2">
    <source>
        <dbReference type="EMBL" id="CCV05744.1"/>
    </source>
</evidence>
<sequence length="85" mass="9697">MLALQEMPEASCEQVSHIANDQLEAVERRIRRLLGLRTELARMIKECKVATIGLSKFSLTLLIIRTAHLRASGSGRHRQLPHRRN</sequence>
<comment type="caution">
    <text evidence="2">The sequence shown here is derived from an EMBL/GenBank/DDBJ whole genome shotgun (WGS) entry which is preliminary data.</text>
</comment>
<dbReference type="RefSeq" id="WP_008874689.1">
    <property type="nucleotide sequence ID" value="NZ_CAUM01000074.1"/>
</dbReference>
<gene>
    <name evidence="2" type="ORF">MESS2_1650027</name>
</gene>
<dbReference type="Pfam" id="PF09278">
    <property type="entry name" value="MerR-DNA-bind"/>
    <property type="match status" value="1"/>
</dbReference>
<dbReference type="AlphaFoldDB" id="M5ELX6"/>
<dbReference type="InterPro" id="IPR009061">
    <property type="entry name" value="DNA-bd_dom_put_sf"/>
</dbReference>
<protein>
    <recommendedName>
        <fullName evidence="1">Transcription regulator MerR DNA binding domain-containing protein</fullName>
    </recommendedName>
</protein>
<dbReference type="Gene3D" id="1.10.1660.10">
    <property type="match status" value="1"/>
</dbReference>
<dbReference type="EMBL" id="CAUM01000074">
    <property type="protein sequence ID" value="CCV05744.1"/>
    <property type="molecule type" value="Genomic_DNA"/>
</dbReference>
<reference evidence="2 3" key="1">
    <citation type="submission" date="2013-02" db="EMBL/GenBank/DDBJ databases">
        <authorList>
            <person name="Genoscope - CEA"/>
        </authorList>
    </citation>
    <scope>NUCLEOTIDE SEQUENCE [LARGE SCALE GENOMIC DNA]</scope>
    <source>
        <strain evidence="2 3">STM 2683</strain>
    </source>
</reference>
<keyword evidence="3" id="KW-1185">Reference proteome</keyword>